<dbReference type="Pfam" id="PF12833">
    <property type="entry name" value="HTH_18"/>
    <property type="match status" value="1"/>
</dbReference>
<evidence type="ECO:0000256" key="4">
    <source>
        <dbReference type="ARBA" id="ARBA00023163"/>
    </source>
</evidence>
<proteinExistence type="predicted"/>
<dbReference type="GO" id="GO:0003700">
    <property type="term" value="F:DNA-binding transcription factor activity"/>
    <property type="evidence" value="ECO:0007669"/>
    <property type="project" value="InterPro"/>
</dbReference>
<name>A0A963YQY1_9PROT</name>
<feature type="domain" description="HTH araC/xylS-type" evidence="5">
    <location>
        <begin position="145"/>
        <end position="242"/>
    </location>
</feature>
<keyword evidence="3" id="KW-0238">DNA-binding</keyword>
<reference evidence="6" key="2">
    <citation type="submission" date="2021-01" db="EMBL/GenBank/DDBJ databases">
        <authorList>
            <person name="Mieszkin S."/>
            <person name="Pouder E."/>
            <person name="Alain K."/>
        </authorList>
    </citation>
    <scope>NUCLEOTIDE SEQUENCE</scope>
    <source>
        <strain evidence="6">HW T2.11</strain>
    </source>
</reference>
<dbReference type="Pfam" id="PF02311">
    <property type="entry name" value="AraC_binding"/>
    <property type="match status" value="1"/>
</dbReference>
<dbReference type="InterPro" id="IPR009057">
    <property type="entry name" value="Homeodomain-like_sf"/>
</dbReference>
<dbReference type="InterPro" id="IPR018060">
    <property type="entry name" value="HTH_AraC"/>
</dbReference>
<dbReference type="SMART" id="SM00342">
    <property type="entry name" value="HTH_ARAC"/>
    <property type="match status" value="1"/>
</dbReference>
<evidence type="ECO:0000313" key="6">
    <source>
        <dbReference type="EMBL" id="MCB8875034.1"/>
    </source>
</evidence>
<dbReference type="FunFam" id="1.10.10.60:FF:000132">
    <property type="entry name" value="AraC family transcriptional regulator"/>
    <property type="match status" value="1"/>
</dbReference>
<dbReference type="PANTHER" id="PTHR11019">
    <property type="entry name" value="HTH-TYPE TRANSCRIPTIONAL REGULATOR NIMR"/>
    <property type="match status" value="1"/>
</dbReference>
<keyword evidence="7" id="KW-1185">Reference proteome</keyword>
<dbReference type="SUPFAM" id="SSF51182">
    <property type="entry name" value="RmlC-like cupins"/>
    <property type="match status" value="1"/>
</dbReference>
<dbReference type="RefSeq" id="WP_227320677.1">
    <property type="nucleotide sequence ID" value="NZ_JAESVB010000002.1"/>
</dbReference>
<dbReference type="InterPro" id="IPR003313">
    <property type="entry name" value="AraC-bd"/>
</dbReference>
<dbReference type="Gene3D" id="2.60.120.10">
    <property type="entry name" value="Jelly Rolls"/>
    <property type="match status" value="1"/>
</dbReference>
<dbReference type="PANTHER" id="PTHR11019:SF159">
    <property type="entry name" value="TRANSCRIPTIONAL REGULATOR-RELATED"/>
    <property type="match status" value="1"/>
</dbReference>
<evidence type="ECO:0000313" key="7">
    <source>
        <dbReference type="Proteomes" id="UP000708298"/>
    </source>
</evidence>
<keyword evidence="4" id="KW-0804">Transcription</keyword>
<dbReference type="InterPro" id="IPR018062">
    <property type="entry name" value="HTH_AraC-typ_CS"/>
</dbReference>
<comment type="caution">
    <text evidence="6">The sequence shown here is derived from an EMBL/GenBank/DDBJ whole genome shotgun (WGS) entry which is preliminary data.</text>
</comment>
<keyword evidence="2" id="KW-0805">Transcription regulation</keyword>
<evidence type="ECO:0000256" key="2">
    <source>
        <dbReference type="ARBA" id="ARBA00023015"/>
    </source>
</evidence>
<protein>
    <submittedName>
        <fullName evidence="6">Helix-turn-helix transcriptional regulator</fullName>
    </submittedName>
</protein>
<evidence type="ECO:0000256" key="3">
    <source>
        <dbReference type="ARBA" id="ARBA00023125"/>
    </source>
</evidence>
<dbReference type="Proteomes" id="UP000708298">
    <property type="component" value="Unassembled WGS sequence"/>
</dbReference>
<organism evidence="6 7">
    <name type="scientific">Acidisoma silvae</name>
    <dbReference type="NCBI Taxonomy" id="2802396"/>
    <lineage>
        <taxon>Bacteria</taxon>
        <taxon>Pseudomonadati</taxon>
        <taxon>Pseudomonadota</taxon>
        <taxon>Alphaproteobacteria</taxon>
        <taxon>Acetobacterales</taxon>
        <taxon>Acidocellaceae</taxon>
        <taxon>Acidisoma</taxon>
    </lineage>
</organism>
<gene>
    <name evidence="6" type="ORF">ASILVAE211_07555</name>
</gene>
<dbReference type="GO" id="GO:0043565">
    <property type="term" value="F:sequence-specific DNA binding"/>
    <property type="evidence" value="ECO:0007669"/>
    <property type="project" value="InterPro"/>
</dbReference>
<dbReference type="EMBL" id="JAESVB010000002">
    <property type="protein sequence ID" value="MCB8875034.1"/>
    <property type="molecule type" value="Genomic_DNA"/>
</dbReference>
<dbReference type="Gene3D" id="1.10.10.60">
    <property type="entry name" value="Homeodomain-like"/>
    <property type="match status" value="2"/>
</dbReference>
<dbReference type="SUPFAM" id="SSF46689">
    <property type="entry name" value="Homeodomain-like"/>
    <property type="match status" value="1"/>
</dbReference>
<dbReference type="AlphaFoldDB" id="A0A963YQY1"/>
<dbReference type="PROSITE" id="PS01124">
    <property type="entry name" value="HTH_ARAC_FAMILY_2"/>
    <property type="match status" value="1"/>
</dbReference>
<dbReference type="InterPro" id="IPR014710">
    <property type="entry name" value="RmlC-like_jellyroll"/>
</dbReference>
<accession>A0A963YQY1</accession>
<keyword evidence="1" id="KW-0678">Repressor</keyword>
<reference evidence="6" key="1">
    <citation type="journal article" date="2021" name="Microorganisms">
        <title>Acidisoma silvae sp. nov. and Acidisomacellulosilytica sp. nov., Two Acidophilic Bacteria Isolated from Decaying Wood, Hydrolyzing Cellulose and Producing Poly-3-hydroxybutyrate.</title>
        <authorList>
            <person name="Mieszkin S."/>
            <person name="Pouder E."/>
            <person name="Uroz S."/>
            <person name="Simon-Colin C."/>
            <person name="Alain K."/>
        </authorList>
    </citation>
    <scope>NUCLEOTIDE SEQUENCE</scope>
    <source>
        <strain evidence="6">HW T2.11</strain>
    </source>
</reference>
<evidence type="ECO:0000256" key="1">
    <source>
        <dbReference type="ARBA" id="ARBA00022491"/>
    </source>
</evidence>
<evidence type="ECO:0000259" key="5">
    <source>
        <dbReference type="PROSITE" id="PS01124"/>
    </source>
</evidence>
<dbReference type="CDD" id="cd06124">
    <property type="entry name" value="cupin_NimR-like_N"/>
    <property type="match status" value="1"/>
</dbReference>
<sequence length="244" mass="27239">MQDAVLISHVAGSHVDSHHHAQGQLSVVTQGTMMVTTEEGVWLAPPGRGIWVPPDREHGARYSENSVHIRIFFDRVMIGNLPHHCRVVDVTPLLRELALEASRLATMPNDAEERSLVMRLILRHLRRPASRLALFVPYGQDARLRRVTQHLLADPGSTAGLDDLAKLAGASPRTLLRLFQAETGMTLSRWREHLRVTVAVDRLSRGRSITETALALGYQSPSAFTTMFTRLMGQPPRALLRTME</sequence>
<dbReference type="InterPro" id="IPR011051">
    <property type="entry name" value="RmlC_Cupin_sf"/>
</dbReference>
<dbReference type="PROSITE" id="PS00041">
    <property type="entry name" value="HTH_ARAC_FAMILY_1"/>
    <property type="match status" value="1"/>
</dbReference>